<evidence type="ECO:0000256" key="1">
    <source>
        <dbReference type="ARBA" id="ARBA00005054"/>
    </source>
</evidence>
<reference evidence="8 9" key="1">
    <citation type="submission" date="2020-09" db="EMBL/GenBank/DDBJ databases">
        <title>Pseudoxanthomonas sp. CAU 1598 isolated from sand of Yaerae Beach.</title>
        <authorList>
            <person name="Kim W."/>
        </authorList>
    </citation>
    <scope>NUCLEOTIDE SEQUENCE [LARGE SCALE GENOMIC DNA]</scope>
    <source>
        <strain evidence="8 9">CAU 1598</strain>
    </source>
</reference>
<gene>
    <name evidence="6" type="primary">purN</name>
    <name evidence="8" type="ORF">IFO71_20470</name>
</gene>
<dbReference type="GO" id="GO:0006189">
    <property type="term" value="P:'de novo' IMP biosynthetic process"/>
    <property type="evidence" value="ECO:0007669"/>
    <property type="project" value="UniProtKB-UniRule"/>
</dbReference>
<evidence type="ECO:0000259" key="7">
    <source>
        <dbReference type="Pfam" id="PF00551"/>
    </source>
</evidence>
<sequence length="233" mass="24967">MNASAASSRRPSATRPYRVAVLASGRGSNFSALLRAQQNASLPIELVAVLSDKPSAAVVERAREAGISTWAESAKGYASRADFDHALFSQLSAIQPDLIVCAGYMRIIGAEVLTPWTGRMINIHPSLLPKYPGLHTHRRALEAGDSEHGASVHFVTAELDGGPVIAQVRVPVLADDSEATLAARVLDREHPLLLATVAAMARGEIGLAKHAVEFKGQVLQRPLQLSQSNQWTR</sequence>
<dbReference type="HAMAP" id="MF_01930">
    <property type="entry name" value="PurN"/>
    <property type="match status" value="1"/>
</dbReference>
<name>A0AAW3ZTJ4_9GAMM</name>
<dbReference type="PANTHER" id="PTHR43369">
    <property type="entry name" value="PHOSPHORIBOSYLGLYCINAMIDE FORMYLTRANSFERASE"/>
    <property type="match status" value="1"/>
</dbReference>
<dbReference type="PROSITE" id="PS00373">
    <property type="entry name" value="GART"/>
    <property type="match status" value="1"/>
</dbReference>
<feature type="active site" description="Proton donor" evidence="6">
    <location>
        <position position="124"/>
    </location>
</feature>
<dbReference type="Gene3D" id="3.40.50.170">
    <property type="entry name" value="Formyl transferase, N-terminal domain"/>
    <property type="match status" value="1"/>
</dbReference>
<dbReference type="Pfam" id="PF00551">
    <property type="entry name" value="Formyl_trans_N"/>
    <property type="match status" value="1"/>
</dbReference>
<accession>A0AAW3ZTJ4</accession>
<feature type="binding site" evidence="6">
    <location>
        <begin position="105"/>
        <end position="108"/>
    </location>
    <ligand>
        <name>(6R)-10-formyltetrahydrofolate</name>
        <dbReference type="ChEBI" id="CHEBI:195366"/>
    </ligand>
</feature>
<keyword evidence="2 6" id="KW-0808">Transferase</keyword>
<dbReference type="InterPro" id="IPR004607">
    <property type="entry name" value="GART"/>
</dbReference>
<evidence type="ECO:0000313" key="8">
    <source>
        <dbReference type="EMBL" id="MBD8528130.1"/>
    </source>
</evidence>
<keyword evidence="3 6" id="KW-0658">Purine biosynthesis</keyword>
<feature type="domain" description="Formyl transferase N-terminal" evidence="7">
    <location>
        <begin position="18"/>
        <end position="196"/>
    </location>
</feature>
<dbReference type="EC" id="2.1.2.2" evidence="6"/>
<evidence type="ECO:0000256" key="2">
    <source>
        <dbReference type="ARBA" id="ARBA00022679"/>
    </source>
</evidence>
<dbReference type="RefSeq" id="WP_192031548.1">
    <property type="nucleotide sequence ID" value="NZ_JACYTR010000085.1"/>
</dbReference>
<dbReference type="InterPro" id="IPR001555">
    <property type="entry name" value="GART_AS"/>
</dbReference>
<evidence type="ECO:0000313" key="9">
    <source>
        <dbReference type="Proteomes" id="UP000613768"/>
    </source>
</evidence>
<dbReference type="GO" id="GO:0005829">
    <property type="term" value="C:cytosol"/>
    <property type="evidence" value="ECO:0007669"/>
    <property type="project" value="TreeGrafter"/>
</dbReference>
<dbReference type="PANTHER" id="PTHR43369:SF2">
    <property type="entry name" value="PHOSPHORIBOSYLGLYCINAMIDE FORMYLTRANSFERASE"/>
    <property type="match status" value="1"/>
</dbReference>
<feature type="site" description="Raises pKa of active site His" evidence="6">
    <location>
        <position position="160"/>
    </location>
</feature>
<dbReference type="GO" id="GO:0004644">
    <property type="term" value="F:phosphoribosylglycinamide formyltransferase activity"/>
    <property type="evidence" value="ECO:0007669"/>
    <property type="project" value="UniProtKB-UniRule"/>
</dbReference>
<dbReference type="SUPFAM" id="SSF53328">
    <property type="entry name" value="Formyltransferase"/>
    <property type="match status" value="1"/>
</dbReference>
<dbReference type="InterPro" id="IPR036477">
    <property type="entry name" value="Formyl_transf_N_sf"/>
</dbReference>
<feature type="binding site" evidence="6">
    <location>
        <begin position="27"/>
        <end position="29"/>
    </location>
    <ligand>
        <name>N(1)-(5-phospho-beta-D-ribosyl)glycinamide</name>
        <dbReference type="ChEBI" id="CHEBI:143788"/>
    </ligand>
</feature>
<dbReference type="CDD" id="cd08645">
    <property type="entry name" value="FMT_core_GART"/>
    <property type="match status" value="1"/>
</dbReference>
<dbReference type="EMBL" id="JACYTR010000085">
    <property type="protein sequence ID" value="MBD8528130.1"/>
    <property type="molecule type" value="Genomic_DNA"/>
</dbReference>
<comment type="caution">
    <text evidence="8">The sequence shown here is derived from an EMBL/GenBank/DDBJ whole genome shotgun (WGS) entry which is preliminary data.</text>
</comment>
<feature type="binding site" evidence="6">
    <location>
        <position position="122"/>
    </location>
    <ligand>
        <name>(6R)-10-formyltetrahydrofolate</name>
        <dbReference type="ChEBI" id="CHEBI:195366"/>
    </ligand>
</feature>
<comment type="similarity">
    <text evidence="4 6">Belongs to the GART family.</text>
</comment>
<keyword evidence="9" id="KW-1185">Reference proteome</keyword>
<comment type="catalytic activity">
    <reaction evidence="5 6">
        <text>N(1)-(5-phospho-beta-D-ribosyl)glycinamide + (6R)-10-formyltetrahydrofolate = N(2)-formyl-N(1)-(5-phospho-beta-D-ribosyl)glycinamide + (6S)-5,6,7,8-tetrahydrofolate + H(+)</text>
        <dbReference type="Rhea" id="RHEA:15053"/>
        <dbReference type="ChEBI" id="CHEBI:15378"/>
        <dbReference type="ChEBI" id="CHEBI:57453"/>
        <dbReference type="ChEBI" id="CHEBI:143788"/>
        <dbReference type="ChEBI" id="CHEBI:147286"/>
        <dbReference type="ChEBI" id="CHEBI:195366"/>
        <dbReference type="EC" id="2.1.2.2"/>
    </reaction>
</comment>
<evidence type="ECO:0000256" key="4">
    <source>
        <dbReference type="ARBA" id="ARBA00038440"/>
    </source>
</evidence>
<dbReference type="NCBIfam" id="TIGR00639">
    <property type="entry name" value="PurN"/>
    <property type="match status" value="1"/>
</dbReference>
<protein>
    <recommendedName>
        <fullName evidence="6">Phosphoribosylglycinamide formyltransferase</fullName>
        <ecNumber evidence="6">2.1.2.2</ecNumber>
    </recommendedName>
    <alternativeName>
        <fullName evidence="6">5'-phosphoribosylglycinamide transformylase</fullName>
    </alternativeName>
    <alternativeName>
        <fullName evidence="6">GAR transformylase</fullName>
        <shortName evidence="6">GART</shortName>
    </alternativeName>
</protein>
<dbReference type="AlphaFoldDB" id="A0AAW3ZTJ4"/>
<comment type="pathway">
    <text evidence="1 6">Purine metabolism; IMP biosynthesis via de novo pathway; N(2)-formyl-N(1)-(5-phospho-D-ribosyl)glycinamide from N(1)-(5-phospho-D-ribosyl)glycinamide (10-formyl THF route): step 1/1.</text>
</comment>
<evidence type="ECO:0000256" key="5">
    <source>
        <dbReference type="ARBA" id="ARBA00047664"/>
    </source>
</evidence>
<dbReference type="InterPro" id="IPR002376">
    <property type="entry name" value="Formyl_transf_N"/>
</dbReference>
<evidence type="ECO:0000256" key="6">
    <source>
        <dbReference type="HAMAP-Rule" id="MF_01930"/>
    </source>
</evidence>
<proteinExistence type="inferred from homology"/>
<organism evidence="8 9">
    <name type="scientific">Pseudomarimonas arenosa</name>
    <dbReference type="NCBI Taxonomy" id="2774145"/>
    <lineage>
        <taxon>Bacteria</taxon>
        <taxon>Pseudomonadati</taxon>
        <taxon>Pseudomonadota</taxon>
        <taxon>Gammaproteobacteria</taxon>
        <taxon>Lysobacterales</taxon>
        <taxon>Lysobacteraceae</taxon>
        <taxon>Pseudomarimonas</taxon>
    </lineage>
</organism>
<evidence type="ECO:0000256" key="3">
    <source>
        <dbReference type="ARBA" id="ARBA00022755"/>
    </source>
</evidence>
<dbReference type="Proteomes" id="UP000613768">
    <property type="component" value="Unassembled WGS sequence"/>
</dbReference>
<comment type="function">
    <text evidence="6">Catalyzes the transfer of a formyl group from 10-formyltetrahydrofolate to 5-phospho-ribosyl-glycinamide (GAR), producing 5-phospho-ribosyl-N-formylglycinamide (FGAR) and tetrahydrofolate.</text>
</comment>
<feature type="binding site" evidence="6">
    <location>
        <position position="80"/>
    </location>
    <ligand>
        <name>(6R)-10-formyltetrahydrofolate</name>
        <dbReference type="ChEBI" id="CHEBI:195366"/>
    </ligand>
</feature>